<proteinExistence type="predicted"/>
<comment type="caution">
    <text evidence="3">The sequence shown here is derived from an EMBL/GenBank/DDBJ whole genome shotgun (WGS) entry which is preliminary data.</text>
</comment>
<dbReference type="Pfam" id="PF13196">
    <property type="entry name" value="DUF4012"/>
    <property type="match status" value="1"/>
</dbReference>
<sequence>MDFKKIEINNQPEAQVETKGSSRRRLKVGFPKLKFSKKTGIILTALLGIPLILLIVLGVVVGIPARQIYADAKVAKDQLQVTNAAIKKQNLKDAKESLKDSKDKLTVLNASVSKLNWFGSLPVVGAYQKDLKSLVTAGIAAVEGGQIAVDAIEPYADLLGLEEGTSFVNKSTEDRLQTAVTTIGKLSPALDEIAGKLTIVRDEIGSIDPARYPEKYKDQEVRVKIVDAKAQVNDLADLFIDAKPFLTALPDLMGADEAKTYLFLFQNDKELRPTGGFITAYAYFRMHKGKIEVIRSDDIYNLDNARRKKVAAPEELLKYHKEVYELTLRDSNLSPDFRESMLLFEELYSDVSGNLEIDGIFALDTHMLAESMKILGPINAYGTTFTTEPDDRCGGCPQVVYELEEYADKRVGYIRENRKDIIGVLMSQIMQKALGVSPGQYWGRLFQMTLDEVGQKHFIAYFHDKDAQAGAEALNFAGRIKDFDGDYLHVNDTNFAGAKSNMFTNHTVEQEIDIAKDGTVTKTLTLSYKNTEPGSPGCNLERGGLCLNGLLRNWVRIYTPEGSQLLDFKGSETDPVEKNELGKTVFEGFFTVRPEGQAQLKVSYKLPFKVSSTEDYNMLIQKQAGTEGHKYIIKLNGKMVEEFDLITDKELQLTL</sequence>
<evidence type="ECO:0000313" key="3">
    <source>
        <dbReference type="EMBL" id="PIP61905.1"/>
    </source>
</evidence>
<keyword evidence="1" id="KW-0175">Coiled coil</keyword>
<gene>
    <name evidence="3" type="ORF">COW99_01630</name>
</gene>
<keyword evidence="2" id="KW-1133">Transmembrane helix</keyword>
<organism evidence="3 4">
    <name type="scientific">Candidatus Roizmanbacteria bacterium CG22_combo_CG10-13_8_21_14_all_38_20</name>
    <dbReference type="NCBI Taxonomy" id="1974862"/>
    <lineage>
        <taxon>Bacteria</taxon>
        <taxon>Candidatus Roizmaniibacteriota</taxon>
    </lineage>
</organism>
<dbReference type="Proteomes" id="UP000231246">
    <property type="component" value="Unassembled WGS sequence"/>
</dbReference>
<dbReference type="EMBL" id="PCTA01000010">
    <property type="protein sequence ID" value="PIP61905.1"/>
    <property type="molecule type" value="Genomic_DNA"/>
</dbReference>
<dbReference type="InterPro" id="IPR025101">
    <property type="entry name" value="DUF4012"/>
</dbReference>
<protein>
    <recommendedName>
        <fullName evidence="5">DUF4012 domain-containing protein</fullName>
    </recommendedName>
</protein>
<evidence type="ECO:0000313" key="4">
    <source>
        <dbReference type="Proteomes" id="UP000231246"/>
    </source>
</evidence>
<name>A0A2H0BW49_9BACT</name>
<keyword evidence="2" id="KW-0812">Transmembrane</keyword>
<keyword evidence="2" id="KW-0472">Membrane</keyword>
<evidence type="ECO:0008006" key="5">
    <source>
        <dbReference type="Google" id="ProtNLM"/>
    </source>
</evidence>
<feature type="transmembrane region" description="Helical" evidence="2">
    <location>
        <begin position="41"/>
        <end position="63"/>
    </location>
</feature>
<evidence type="ECO:0000256" key="2">
    <source>
        <dbReference type="SAM" id="Phobius"/>
    </source>
</evidence>
<feature type="coiled-coil region" evidence="1">
    <location>
        <begin position="81"/>
        <end position="111"/>
    </location>
</feature>
<reference evidence="3 4" key="1">
    <citation type="submission" date="2017-09" db="EMBL/GenBank/DDBJ databases">
        <title>Depth-based differentiation of microbial function through sediment-hosted aquifers and enrichment of novel symbionts in the deep terrestrial subsurface.</title>
        <authorList>
            <person name="Probst A.J."/>
            <person name="Ladd B."/>
            <person name="Jarett J.K."/>
            <person name="Geller-Mcgrath D.E."/>
            <person name="Sieber C.M."/>
            <person name="Emerson J.B."/>
            <person name="Anantharaman K."/>
            <person name="Thomas B.C."/>
            <person name="Malmstrom R."/>
            <person name="Stieglmeier M."/>
            <person name="Klingl A."/>
            <person name="Woyke T."/>
            <person name="Ryan C.M."/>
            <person name="Banfield J.F."/>
        </authorList>
    </citation>
    <scope>NUCLEOTIDE SEQUENCE [LARGE SCALE GENOMIC DNA]</scope>
    <source>
        <strain evidence="3">CG22_combo_CG10-13_8_21_14_all_38_20</strain>
    </source>
</reference>
<dbReference type="AlphaFoldDB" id="A0A2H0BW49"/>
<evidence type="ECO:0000256" key="1">
    <source>
        <dbReference type="SAM" id="Coils"/>
    </source>
</evidence>
<accession>A0A2H0BW49</accession>